<protein>
    <submittedName>
        <fullName evidence="1">Uncharacterized protein</fullName>
    </submittedName>
</protein>
<organism evidence="1">
    <name type="scientific">Psilocybe cubensis</name>
    <name type="common">Psychedelic mushroom</name>
    <name type="synonym">Stropharia cubensis</name>
    <dbReference type="NCBI Taxonomy" id="181762"/>
    <lineage>
        <taxon>Eukaryota</taxon>
        <taxon>Fungi</taxon>
        <taxon>Dikarya</taxon>
        <taxon>Basidiomycota</taxon>
        <taxon>Agaricomycotina</taxon>
        <taxon>Agaricomycetes</taxon>
        <taxon>Agaricomycetidae</taxon>
        <taxon>Agaricales</taxon>
        <taxon>Agaricineae</taxon>
        <taxon>Strophariaceae</taxon>
        <taxon>Psilocybe</taxon>
    </lineage>
</organism>
<accession>A0A8H8CHE0</accession>
<evidence type="ECO:0000313" key="1">
    <source>
        <dbReference type="EMBL" id="KAG5165576.1"/>
    </source>
</evidence>
<comment type="caution">
    <text evidence="1">The sequence shown here is derived from an EMBL/GenBank/DDBJ whole genome shotgun (WGS) entry which is preliminary data.</text>
</comment>
<reference evidence="1" key="1">
    <citation type="submission" date="2021-02" db="EMBL/GenBank/DDBJ databases">
        <title>Psilocybe cubensis genome.</title>
        <authorList>
            <person name="Mckernan K.J."/>
            <person name="Crawford S."/>
            <person name="Trippe A."/>
            <person name="Kane L.T."/>
            <person name="Mclaughlin S."/>
        </authorList>
    </citation>
    <scope>NUCLEOTIDE SEQUENCE [LARGE SCALE GENOMIC DNA]</scope>
    <source>
        <strain evidence="1">MGC-MH-2018</strain>
    </source>
</reference>
<gene>
    <name evidence="1" type="ORF">JR316_009156</name>
</gene>
<dbReference type="OrthoDB" id="3065347at2759"/>
<dbReference type="AlphaFoldDB" id="A0A8H8CHE0"/>
<dbReference type="EMBL" id="JAFIQS010000009">
    <property type="protein sequence ID" value="KAG5165576.1"/>
    <property type="molecule type" value="Genomic_DNA"/>
</dbReference>
<sequence>MEPSAQKNSSASNTSHSSLVKLDSFFDLFSLFGPVHFSPTLLVPKATNVYFLRGGNIDKDTINVVVTFAKSIGQFTLKDLTSGTGTIPEKSIHPGSFLRLIALCCQVNPGPLFPSLHTLKIDGAGTSLNQLNVFLTPSLRTFELTNVDVIYHESISIFLSTLAEEASKLAHISFGPGPVPTDWLNLCSKFKELSHLEIVESVQLKSYDCIQTLGGFKALESLKINVPISTEYIPKLQMQPAIFGGPSLANYKFSRDTFVCLTSLIAVLKLDIIHDLLNLITSKNMKFLSLSLTHHPQISHSESVELFLKLMKHFIKEWQNTLVYISLQFPKQIIEQPFPASSSASKKTATASSSPRFPSEVLQVLLQSQSLEQICISGIGMDFIPANIFSESGCRTKLKELQLPVHNDSVGIPLMSLRQIAETYPSLVSLRCAIDLCSPVPQSSDTSASNNPLTHKLKFLCVTDPNFVKEKSTVNEEKLHDIARHINILFPNLEDIIAEGVDDFSYWKSIYRLVKLCRIAVVDEKRRPPPS</sequence>
<name>A0A8H8CHE0_PSICU</name>
<proteinExistence type="predicted"/>